<comment type="caution">
    <text evidence="3">The sequence shown here is derived from an EMBL/GenBank/DDBJ whole genome shotgun (WGS) entry which is preliminary data.</text>
</comment>
<accession>A0A8J4LKX8</accession>
<dbReference type="NCBIfam" id="TIGR02097">
    <property type="entry name" value="yccV"/>
    <property type="match status" value="1"/>
</dbReference>
<dbReference type="SMART" id="SM00992">
    <property type="entry name" value="YccV-like"/>
    <property type="match status" value="1"/>
</dbReference>
<gene>
    <name evidence="3" type="ORF">Vretimale_5177</name>
</gene>
<sequence length="826" mass="89094">MESTEGSADCLPIDFLRFLFVRLSARDLCAAACTCRLWDQLTRECWRAKAQRRWRHGGTKWRSLALSGEWKQLYRERHMRDCATRAALRDLPWPVRREAALATLVVAGDDALDELLAAATAAAPQGSMPPSALTRSDCASRRRGPRLLGQQYWTEVALAALRKREAVSLLHKLAKDSRIAEERPEAGALAIAQAHYPTADLRGVERELAALASELQRRMRVKGAPTGSLQALQILNQLLFGPIEPSSSVVPCEGPYVLQPAAAAVLVKLAGSDGGLGMRGCEADDYYNPANSMLCDVLARRRGIPISLALLHLAVARRAGLGGRLELIGLPTRVVNRFIPTAKDAEGQDRRGADQSGSSIGTCAGGEVFIDVFGGGTLLSWSQLRSKMVGLGVPVQRSHIRALSPGQIYDRMCTNLYSIYRNAGDMSCLRLVLELCGAVAEQSRDLLVRRYRVSLSLEDWTDAAECLEAMTASIAAAPLTPPSLDVSTAAGTAVGGMDEHLRQQLTTHMSKLRRDLDDRRSAWQSSSVVQKHRPPSVLFSVGTMIQHGKYGYRGVIVDWDTSCRMDDAWIKQMGVDSLPGGGRQQPFYRVLVSDRARSNGNGGSSSTNGGGSGGSSNSDAAAASGGASFSDSYSTGGDAAAEADTTAAAAAAAAAFAEVPGPYGAAYPQIWQAEGFGSQLRGLHNRPRAEETYVAQVNVQLVVPMPPPPPTPAAVASPPRTRMMKPYERLEARGLTLVAVPYDFEVDHPDLGYYFEGKMPGAPHYRLNAALRHRFPADCEEWDTGSVGAGDCGECAEAWDWQIGDTWREGGCDSLRGDGMRGEGRR</sequence>
<dbReference type="InterPro" id="IPR036623">
    <property type="entry name" value="Hemimethylated_DNA-bd_sf"/>
</dbReference>
<dbReference type="CDD" id="cd09917">
    <property type="entry name" value="F-box_SF"/>
    <property type="match status" value="1"/>
</dbReference>
<protein>
    <recommendedName>
        <fullName evidence="2">Hemimethylated DNA-binding domain-containing protein</fullName>
    </recommendedName>
</protein>
<evidence type="ECO:0000313" key="4">
    <source>
        <dbReference type="Proteomes" id="UP000722791"/>
    </source>
</evidence>
<dbReference type="InterPro" id="IPR011722">
    <property type="entry name" value="Hemimethylated_DNA-bd_dom"/>
</dbReference>
<dbReference type="Proteomes" id="UP000722791">
    <property type="component" value="Unassembled WGS sequence"/>
</dbReference>
<dbReference type="InterPro" id="IPR036047">
    <property type="entry name" value="F-box-like_dom_sf"/>
</dbReference>
<dbReference type="EMBL" id="BNCQ01000007">
    <property type="protein sequence ID" value="GIM00412.1"/>
    <property type="molecule type" value="Genomic_DNA"/>
</dbReference>
<dbReference type="Gene3D" id="1.20.1280.50">
    <property type="match status" value="1"/>
</dbReference>
<dbReference type="Pfam" id="PF08755">
    <property type="entry name" value="YccV-like"/>
    <property type="match status" value="1"/>
</dbReference>
<evidence type="ECO:0000256" key="1">
    <source>
        <dbReference type="SAM" id="MobiDB-lite"/>
    </source>
</evidence>
<dbReference type="PANTHER" id="PTHR31350">
    <property type="entry name" value="SI:DKEY-261L7.2"/>
    <property type="match status" value="1"/>
</dbReference>
<dbReference type="SUPFAM" id="SSF141255">
    <property type="entry name" value="YccV-like"/>
    <property type="match status" value="1"/>
</dbReference>
<evidence type="ECO:0000259" key="2">
    <source>
        <dbReference type="SMART" id="SM00992"/>
    </source>
</evidence>
<dbReference type="Pfam" id="PF13369">
    <property type="entry name" value="Transglut_core2"/>
    <property type="match status" value="1"/>
</dbReference>
<dbReference type="PANTHER" id="PTHR31350:SF27">
    <property type="entry name" value="HEMIMETHYLATED DNA-BINDING DOMAIN-CONTAINING PROTEIN"/>
    <property type="match status" value="1"/>
</dbReference>
<dbReference type="Gene3D" id="2.30.30.390">
    <property type="entry name" value="Hemimethylated DNA-binding domain"/>
    <property type="match status" value="1"/>
</dbReference>
<evidence type="ECO:0000313" key="3">
    <source>
        <dbReference type="EMBL" id="GIM00412.1"/>
    </source>
</evidence>
<dbReference type="GO" id="GO:0003677">
    <property type="term" value="F:DNA binding"/>
    <property type="evidence" value="ECO:0007669"/>
    <property type="project" value="InterPro"/>
</dbReference>
<dbReference type="AlphaFoldDB" id="A0A8J4LKX8"/>
<organism evidence="3 4">
    <name type="scientific">Volvox reticuliferus</name>
    <dbReference type="NCBI Taxonomy" id="1737510"/>
    <lineage>
        <taxon>Eukaryota</taxon>
        <taxon>Viridiplantae</taxon>
        <taxon>Chlorophyta</taxon>
        <taxon>core chlorophytes</taxon>
        <taxon>Chlorophyceae</taxon>
        <taxon>CS clade</taxon>
        <taxon>Chlamydomonadales</taxon>
        <taxon>Volvocaceae</taxon>
        <taxon>Volvox</taxon>
    </lineage>
</organism>
<feature type="domain" description="Hemimethylated DNA-binding" evidence="2">
    <location>
        <begin position="536"/>
        <end position="768"/>
    </location>
</feature>
<feature type="compositionally biased region" description="Gly residues" evidence="1">
    <location>
        <begin position="600"/>
        <end position="614"/>
    </location>
</feature>
<feature type="region of interest" description="Disordered" evidence="1">
    <location>
        <begin position="595"/>
        <end position="638"/>
    </location>
</feature>
<dbReference type="InterPro" id="IPR032698">
    <property type="entry name" value="SirB1_N"/>
</dbReference>
<dbReference type="SUPFAM" id="SSF81383">
    <property type="entry name" value="F-box domain"/>
    <property type="match status" value="1"/>
</dbReference>
<reference evidence="3" key="1">
    <citation type="journal article" date="2021" name="Proc. Natl. Acad. Sci. U.S.A.">
        <title>Three genomes in the algal genus Volvox reveal the fate of a haploid sex-determining region after a transition to homothallism.</title>
        <authorList>
            <person name="Yamamoto K."/>
            <person name="Hamaji T."/>
            <person name="Kawai-Toyooka H."/>
            <person name="Matsuzaki R."/>
            <person name="Takahashi F."/>
            <person name="Nishimura Y."/>
            <person name="Kawachi M."/>
            <person name="Noguchi H."/>
            <person name="Minakuchi Y."/>
            <person name="Umen J.G."/>
            <person name="Toyoda A."/>
            <person name="Nozaki H."/>
        </authorList>
    </citation>
    <scope>NUCLEOTIDE SEQUENCE</scope>
    <source>
        <strain evidence="3">NIES-3785</strain>
    </source>
</reference>
<feature type="compositionally biased region" description="Low complexity" evidence="1">
    <location>
        <begin position="615"/>
        <end position="638"/>
    </location>
</feature>
<name>A0A8J4LKX8_9CHLO</name>
<proteinExistence type="predicted"/>